<comment type="caution">
    <text evidence="2">The sequence shown here is derived from an EMBL/GenBank/DDBJ whole genome shotgun (WGS) entry which is preliminary data.</text>
</comment>
<keyword evidence="1" id="KW-0732">Signal</keyword>
<organism evidence="2 3">
    <name type="scientific">Siccirubricoccus soli</name>
    <dbReference type="NCBI Taxonomy" id="2899147"/>
    <lineage>
        <taxon>Bacteria</taxon>
        <taxon>Pseudomonadati</taxon>
        <taxon>Pseudomonadota</taxon>
        <taxon>Alphaproteobacteria</taxon>
        <taxon>Acetobacterales</taxon>
        <taxon>Roseomonadaceae</taxon>
        <taxon>Siccirubricoccus</taxon>
    </lineage>
</organism>
<accession>A0ABT1D0J5</accession>
<proteinExistence type="predicted"/>
<sequence length="307" mass="31055">MRPARLASLLVLLAAAGCAQTGARTDSSAASRFASALGNADQAVEAAIERMDGFERTALREEVAIAFAAGGRGVPGLAPLPAGAVEAAGEVLDPGFAALSAYAHALGDVAEGERVEEAPGPGGTELSQAMAQALDRLAAAGVVRVPAAQREAGLAGVAALADLPQSLARRGGQPGLAAVAAEADPSLRAVTALLRTVLGTETGTGTRGVIRTRREALDAQHRRFLEAVQRDSRIGAGERYSIFRSLAELREEDPAQGTLAAIVALLDALEAAHAALAADQSDAAAKVGAFEAAVTELGARTASSRRS</sequence>
<dbReference type="Proteomes" id="UP001523392">
    <property type="component" value="Unassembled WGS sequence"/>
</dbReference>
<feature type="signal peptide" evidence="1">
    <location>
        <begin position="1"/>
        <end position="19"/>
    </location>
</feature>
<dbReference type="EMBL" id="JAFIRR010000025">
    <property type="protein sequence ID" value="MCO6415434.1"/>
    <property type="molecule type" value="Genomic_DNA"/>
</dbReference>
<dbReference type="RefSeq" id="WP_252952033.1">
    <property type="nucleotide sequence ID" value="NZ_JAFIRR010000025.1"/>
</dbReference>
<reference evidence="2 3" key="1">
    <citation type="submission" date="2021-12" db="EMBL/GenBank/DDBJ databases">
        <title>Siccirubricoccus leaddurans sp. nov., a high concentration Zn2+ tolerance bacterium.</title>
        <authorList>
            <person name="Cao Y."/>
        </authorList>
    </citation>
    <scope>NUCLEOTIDE SEQUENCE [LARGE SCALE GENOMIC DNA]</scope>
    <source>
        <strain evidence="2 3">KC 17139</strain>
    </source>
</reference>
<evidence type="ECO:0000256" key="1">
    <source>
        <dbReference type="SAM" id="SignalP"/>
    </source>
</evidence>
<name>A0ABT1D0J5_9PROT</name>
<evidence type="ECO:0000313" key="2">
    <source>
        <dbReference type="EMBL" id="MCO6415434.1"/>
    </source>
</evidence>
<gene>
    <name evidence="2" type="ORF">JYK14_04480</name>
</gene>
<feature type="chain" id="PRO_5046860711" evidence="1">
    <location>
        <begin position="20"/>
        <end position="307"/>
    </location>
</feature>
<evidence type="ECO:0000313" key="3">
    <source>
        <dbReference type="Proteomes" id="UP001523392"/>
    </source>
</evidence>
<keyword evidence="3" id="KW-1185">Reference proteome</keyword>
<protein>
    <submittedName>
        <fullName evidence="2">Uncharacterized protein</fullName>
    </submittedName>
</protein>
<dbReference type="PROSITE" id="PS51257">
    <property type="entry name" value="PROKAR_LIPOPROTEIN"/>
    <property type="match status" value="1"/>
</dbReference>